<dbReference type="EMBL" id="AOKY01000921">
    <property type="protein sequence ID" value="KDB20102.1"/>
    <property type="molecule type" value="Genomic_DNA"/>
</dbReference>
<dbReference type="HOGENOM" id="CLU_2098566_0_0_1"/>
<keyword evidence="2" id="KW-1185">Reference proteome</keyword>
<dbReference type="OrthoDB" id="76567at2759"/>
<gene>
    <name evidence="1" type="ORF">H109_07939</name>
</gene>
<sequence>MTGHSLQSRLECLNYLILICRWMLETTGSETQVVITIKINRRSPEIVFKKWIQNRTTRSSHNTIRARYSNNAIEATGDNDMIIPFEKIAGRKPENAEHDIVITHADVEYIYQNWYG</sequence>
<organism evidence="1 2">
    <name type="scientific">Trichophyton interdigitale (strain MR816)</name>
    <dbReference type="NCBI Taxonomy" id="1215338"/>
    <lineage>
        <taxon>Eukaryota</taxon>
        <taxon>Fungi</taxon>
        <taxon>Dikarya</taxon>
        <taxon>Ascomycota</taxon>
        <taxon>Pezizomycotina</taxon>
        <taxon>Eurotiomycetes</taxon>
        <taxon>Eurotiomycetidae</taxon>
        <taxon>Onygenales</taxon>
        <taxon>Arthrodermataceae</taxon>
        <taxon>Trichophyton</taxon>
    </lineage>
</organism>
<name>A0A059IXZ7_TRIIM</name>
<reference evidence="1 2" key="1">
    <citation type="submission" date="2014-02" db="EMBL/GenBank/DDBJ databases">
        <title>The Genome Sequence of Trichophyton interdigitale MR816.</title>
        <authorList>
            <consortium name="The Broad Institute Genomics Platform"/>
            <person name="Cuomo C.A."/>
            <person name="White T.C."/>
            <person name="Graser Y."/>
            <person name="Martinez-Rossi N."/>
            <person name="Heitman J."/>
            <person name="Young S.K."/>
            <person name="Zeng Q."/>
            <person name="Gargeya S."/>
            <person name="Abouelleil A."/>
            <person name="Alvarado L."/>
            <person name="Chapman S.B."/>
            <person name="Gainer-Dewar J."/>
            <person name="Goldberg J."/>
            <person name="Griggs A."/>
            <person name="Gujja S."/>
            <person name="Hansen M."/>
            <person name="Howarth C."/>
            <person name="Imamovic A."/>
            <person name="Larimer J."/>
            <person name="Martinez D."/>
            <person name="Murphy C."/>
            <person name="Pearson M.D."/>
            <person name="Persinoti G."/>
            <person name="Poon T."/>
            <person name="Priest M."/>
            <person name="Roberts A.D."/>
            <person name="Saif S."/>
            <person name="Shea T.D."/>
            <person name="Sykes S.N."/>
            <person name="Wortman J."/>
            <person name="Nusbaum C."/>
            <person name="Birren B."/>
        </authorList>
    </citation>
    <scope>NUCLEOTIDE SEQUENCE [LARGE SCALE GENOMIC DNA]</scope>
    <source>
        <strain evidence="1 2">MR816</strain>
    </source>
</reference>
<accession>A0A059IXZ7</accession>
<comment type="caution">
    <text evidence="1">The sequence shown here is derived from an EMBL/GenBank/DDBJ whole genome shotgun (WGS) entry which is preliminary data.</text>
</comment>
<evidence type="ECO:0000313" key="2">
    <source>
        <dbReference type="Proteomes" id="UP000024533"/>
    </source>
</evidence>
<evidence type="ECO:0000313" key="1">
    <source>
        <dbReference type="EMBL" id="KDB20102.1"/>
    </source>
</evidence>
<proteinExistence type="predicted"/>
<protein>
    <submittedName>
        <fullName evidence="1">Uncharacterized protein</fullName>
    </submittedName>
</protein>
<dbReference type="AlphaFoldDB" id="A0A059IXZ7"/>
<dbReference type="Proteomes" id="UP000024533">
    <property type="component" value="Unassembled WGS sequence"/>
</dbReference>